<name>A0A1T4S0B1_9GAMM</name>
<dbReference type="SUPFAM" id="SSF117143">
    <property type="entry name" value="Flagellar hook protein flgE"/>
    <property type="match status" value="1"/>
</dbReference>
<evidence type="ECO:0000256" key="4">
    <source>
        <dbReference type="ARBA" id="ARBA00038560"/>
    </source>
</evidence>
<evidence type="ECO:0000256" key="1">
    <source>
        <dbReference type="ARBA" id="ARBA00004117"/>
    </source>
</evidence>
<feature type="domain" description="Flagellar hook protein FlgE/F/G-like D1" evidence="9">
    <location>
        <begin position="88"/>
        <end position="147"/>
    </location>
</feature>
<reference evidence="10 11" key="1">
    <citation type="submission" date="2017-02" db="EMBL/GenBank/DDBJ databases">
        <authorList>
            <person name="Peterson S.W."/>
        </authorList>
    </citation>
    <scope>NUCLEOTIDE SEQUENCE [LARGE SCALE GENOMIC DNA]</scope>
    <source>
        <strain evidence="10 11">DSM 21749</strain>
    </source>
</reference>
<comment type="subunit">
    <text evidence="4 6">The basal body constitutes a major portion of the flagellar organelle and consists of five rings (E,L,P,S, and M) mounted on a central rod. The rod consists of about 26 subunits of FlgG in the distal portion, and FlgB, FlgC and FlgF are thought to build up the proximal portion of the rod with about 6 subunits each.</text>
</comment>
<sequence length="249" mass="25284">MIDKAMYVAMTGASATMKAQASVSHNLANANTVGFQATLAGTVAAPVAGEGHGSRVAVSHRTLGVSAAPGAINATGNTLDVALDQERWLAVQTPGGETAYTRAGDLKLSPNGLLTTASGLSVLDQQGAPIAIPPHESLHIGGDGTISIVPLGEPEANIGEAGRLQVVAARTDELVRGDDGLMRLPPGAEPLPPAAGKVLTAGALEQSNADPTASLVSMIQLSRQFEMQVRVLQSGDENAQASNSLLSSR</sequence>
<keyword evidence="10" id="KW-0969">Cilium</keyword>
<dbReference type="NCBIfam" id="NF009280">
    <property type="entry name" value="PRK12640.1"/>
    <property type="match status" value="1"/>
</dbReference>
<evidence type="ECO:0000313" key="11">
    <source>
        <dbReference type="Proteomes" id="UP000190061"/>
    </source>
</evidence>
<dbReference type="EMBL" id="FUXP01000012">
    <property type="protein sequence ID" value="SKA21388.1"/>
    <property type="molecule type" value="Genomic_DNA"/>
</dbReference>
<dbReference type="InterPro" id="IPR020013">
    <property type="entry name" value="Flagellar_FlgE/F/G"/>
</dbReference>
<evidence type="ECO:0000256" key="3">
    <source>
        <dbReference type="ARBA" id="ARBA00023143"/>
    </source>
</evidence>
<comment type="subcellular location">
    <subcellularLocation>
        <location evidence="1 6">Bacterial flagellum basal body</location>
    </subcellularLocation>
</comment>
<evidence type="ECO:0000313" key="10">
    <source>
        <dbReference type="EMBL" id="SKA21388.1"/>
    </source>
</evidence>
<dbReference type="Pfam" id="PF06429">
    <property type="entry name" value="Flg_bbr_C"/>
    <property type="match status" value="1"/>
</dbReference>
<dbReference type="InterPro" id="IPR001444">
    <property type="entry name" value="Flag_bb_rod_N"/>
</dbReference>
<dbReference type="InterPro" id="IPR037925">
    <property type="entry name" value="FlgE/F/G-like"/>
</dbReference>
<dbReference type="Pfam" id="PF00460">
    <property type="entry name" value="Flg_bb_rod"/>
    <property type="match status" value="1"/>
</dbReference>
<keyword evidence="3 6" id="KW-0975">Bacterial flagellum</keyword>
<organism evidence="10 11">
    <name type="scientific">Lysobacter spongiicola DSM 21749</name>
    <dbReference type="NCBI Taxonomy" id="1122188"/>
    <lineage>
        <taxon>Bacteria</taxon>
        <taxon>Pseudomonadati</taxon>
        <taxon>Pseudomonadota</taxon>
        <taxon>Gammaproteobacteria</taxon>
        <taxon>Lysobacterales</taxon>
        <taxon>Lysobacteraceae</taxon>
        <taxon>Novilysobacter</taxon>
    </lineage>
</organism>
<dbReference type="Pfam" id="PF22692">
    <property type="entry name" value="LlgE_F_G_D1"/>
    <property type="match status" value="1"/>
</dbReference>
<evidence type="ECO:0000259" key="9">
    <source>
        <dbReference type="Pfam" id="PF22692"/>
    </source>
</evidence>
<dbReference type="NCBIfam" id="TIGR03506">
    <property type="entry name" value="FlgEFG_subfam"/>
    <property type="match status" value="1"/>
</dbReference>
<keyword evidence="10" id="KW-0282">Flagellum</keyword>
<dbReference type="PANTHER" id="PTHR30435:SF18">
    <property type="entry name" value="FLAGELLAR BASAL-BODY ROD PROTEIN FLGF"/>
    <property type="match status" value="1"/>
</dbReference>
<evidence type="ECO:0000256" key="5">
    <source>
        <dbReference type="ARBA" id="ARBA00040228"/>
    </source>
</evidence>
<feature type="domain" description="Flagellar basal-body/hook protein C-terminal" evidence="8">
    <location>
        <begin position="201"/>
        <end position="245"/>
    </location>
</feature>
<accession>A0A1T4S0B1</accession>
<gene>
    <name evidence="10" type="ORF">SAMN02745674_02475</name>
</gene>
<proteinExistence type="inferred from homology"/>
<dbReference type="AlphaFoldDB" id="A0A1T4S0B1"/>
<keyword evidence="10" id="KW-0966">Cell projection</keyword>
<dbReference type="InterPro" id="IPR010930">
    <property type="entry name" value="Flg_bb/hook_C_dom"/>
</dbReference>
<protein>
    <recommendedName>
        <fullName evidence="5 6">Flagellar basal-body rod protein FlgF</fullName>
    </recommendedName>
</protein>
<evidence type="ECO:0000256" key="2">
    <source>
        <dbReference type="ARBA" id="ARBA00009677"/>
    </source>
</evidence>
<comment type="similarity">
    <text evidence="2 6">Belongs to the flagella basal body rod proteins family.</text>
</comment>
<dbReference type="PANTHER" id="PTHR30435">
    <property type="entry name" value="FLAGELLAR PROTEIN"/>
    <property type="match status" value="1"/>
</dbReference>
<evidence type="ECO:0000256" key="6">
    <source>
        <dbReference type="RuleBase" id="RU362116"/>
    </source>
</evidence>
<evidence type="ECO:0000259" key="7">
    <source>
        <dbReference type="Pfam" id="PF00460"/>
    </source>
</evidence>
<dbReference type="Proteomes" id="UP000190061">
    <property type="component" value="Unassembled WGS sequence"/>
</dbReference>
<evidence type="ECO:0000259" key="8">
    <source>
        <dbReference type="Pfam" id="PF06429"/>
    </source>
</evidence>
<feature type="domain" description="Flagellar basal body rod protein N-terminal" evidence="7">
    <location>
        <begin position="6"/>
        <end position="36"/>
    </location>
</feature>
<dbReference type="GO" id="GO:0071978">
    <property type="term" value="P:bacterial-type flagellum-dependent swarming motility"/>
    <property type="evidence" value="ECO:0007669"/>
    <property type="project" value="TreeGrafter"/>
</dbReference>
<dbReference type="InterPro" id="IPR053967">
    <property type="entry name" value="LlgE_F_G-like_D1"/>
</dbReference>
<dbReference type="STRING" id="1122188.SAMN02745674_02475"/>
<keyword evidence="11" id="KW-1185">Reference proteome</keyword>
<dbReference type="GO" id="GO:0030694">
    <property type="term" value="C:bacterial-type flagellum basal body, rod"/>
    <property type="evidence" value="ECO:0007669"/>
    <property type="project" value="UniProtKB-UniRule"/>
</dbReference>